<dbReference type="PANTHER" id="PTHR35507:SF1">
    <property type="entry name" value="TMF_TATA_BD DOMAIN-CONTAINING PROTEIN"/>
    <property type="match status" value="1"/>
</dbReference>
<protein>
    <submittedName>
        <fullName evidence="3">Uncharacterized protein</fullName>
    </submittedName>
</protein>
<evidence type="ECO:0000256" key="1">
    <source>
        <dbReference type="SAM" id="Coils"/>
    </source>
</evidence>
<dbReference type="PANTHER" id="PTHR35507">
    <property type="entry name" value="OS09G0488600 PROTEIN"/>
    <property type="match status" value="1"/>
</dbReference>
<evidence type="ECO:0000313" key="3">
    <source>
        <dbReference type="EMBL" id="KAB2607342.1"/>
    </source>
</evidence>
<dbReference type="AlphaFoldDB" id="A0A5N5G1T7"/>
<dbReference type="EMBL" id="SMOL01000559">
    <property type="protein sequence ID" value="KAB2607342.1"/>
    <property type="molecule type" value="Genomic_DNA"/>
</dbReference>
<feature type="compositionally biased region" description="Polar residues" evidence="2">
    <location>
        <begin position="414"/>
        <end position="428"/>
    </location>
</feature>
<gene>
    <name evidence="3" type="ORF">D8674_007059</name>
</gene>
<feature type="compositionally biased region" description="Polar residues" evidence="2">
    <location>
        <begin position="447"/>
        <end position="456"/>
    </location>
</feature>
<evidence type="ECO:0000256" key="2">
    <source>
        <dbReference type="SAM" id="MobiDB-lite"/>
    </source>
</evidence>
<dbReference type="Proteomes" id="UP000327157">
    <property type="component" value="Chromosome 11"/>
</dbReference>
<feature type="region of interest" description="Disordered" evidence="2">
    <location>
        <begin position="340"/>
        <end position="501"/>
    </location>
</feature>
<feature type="coiled-coil region" evidence="1">
    <location>
        <begin position="234"/>
        <end position="268"/>
    </location>
</feature>
<evidence type="ECO:0000313" key="4">
    <source>
        <dbReference type="Proteomes" id="UP000327157"/>
    </source>
</evidence>
<feature type="compositionally biased region" description="Polar residues" evidence="2">
    <location>
        <begin position="392"/>
        <end position="406"/>
    </location>
</feature>
<keyword evidence="4" id="KW-1185">Reference proteome</keyword>
<reference evidence="3 4" key="1">
    <citation type="submission" date="2019-09" db="EMBL/GenBank/DDBJ databases">
        <authorList>
            <person name="Ou C."/>
        </authorList>
    </citation>
    <scope>NUCLEOTIDE SEQUENCE [LARGE SCALE GENOMIC DNA]</scope>
    <source>
        <strain evidence="3">S2</strain>
        <tissue evidence="3">Leaf</tissue>
    </source>
</reference>
<dbReference type="OrthoDB" id="1894403at2759"/>
<accession>A0A5N5G1T7</accession>
<sequence>MEVSDQDFPSGGFGAVRVTLTPIRTPSSKRRLSSSFNERSRPVPARRKLAWVNLEGRMVNADEASSARAIKGDLSPEQAAAWELFTPFQRFLFVAVISVAAAESKKNRHISQLKKSVELRDQILSSMQQKLDSLCEQMNNIKDHSGTLVPSTLENVELQRNESFSSHKIKFVDCGCWLCDQHRDLPNGLVDNIAEKASDGDHILRYKVSLPNVQEQEERRMSDLSDLCSSVTSAADFQLNAIAIEQEIDNLKKDCEEKDGTIQELTILLQSAESAGSKRISELEDIICRKNSTITRLKRDMVVLEQKVVHLTRLQRPSFSSPDAHDDDKRIHHMMDNILYDMDSTTGPSSSDSDCSPRIRSPAPPVVKTRKVPQILDPVQTTKKPEPEKASTSKVKPTNSRITSHPLNPLKVITMNSRQVHSVSKTSLPMSPKSQPASPKSQPMSPITRSSTTQFSRPRPTSAGGDSKKTIRRRSISERKDAPPQKNGHRKVDVENGICNY</sequence>
<reference evidence="3 4" key="3">
    <citation type="submission" date="2019-11" db="EMBL/GenBank/DDBJ databases">
        <title>A de novo genome assembly of a pear dwarfing rootstock.</title>
        <authorList>
            <person name="Wang F."/>
            <person name="Wang J."/>
            <person name="Li S."/>
            <person name="Zhang Y."/>
            <person name="Fang M."/>
            <person name="Ma L."/>
            <person name="Zhao Y."/>
            <person name="Jiang S."/>
        </authorList>
    </citation>
    <scope>NUCLEOTIDE SEQUENCE [LARGE SCALE GENOMIC DNA]</scope>
    <source>
        <strain evidence="3">S2</strain>
        <tissue evidence="3">Leaf</tissue>
    </source>
</reference>
<name>A0A5N5G1T7_9ROSA</name>
<proteinExistence type="predicted"/>
<feature type="compositionally biased region" description="Low complexity" evidence="2">
    <location>
        <begin position="343"/>
        <end position="361"/>
    </location>
</feature>
<organism evidence="3 4">
    <name type="scientific">Pyrus ussuriensis x Pyrus communis</name>
    <dbReference type="NCBI Taxonomy" id="2448454"/>
    <lineage>
        <taxon>Eukaryota</taxon>
        <taxon>Viridiplantae</taxon>
        <taxon>Streptophyta</taxon>
        <taxon>Embryophyta</taxon>
        <taxon>Tracheophyta</taxon>
        <taxon>Spermatophyta</taxon>
        <taxon>Magnoliopsida</taxon>
        <taxon>eudicotyledons</taxon>
        <taxon>Gunneridae</taxon>
        <taxon>Pentapetalae</taxon>
        <taxon>rosids</taxon>
        <taxon>fabids</taxon>
        <taxon>Rosales</taxon>
        <taxon>Rosaceae</taxon>
        <taxon>Amygdaloideae</taxon>
        <taxon>Maleae</taxon>
        <taxon>Pyrus</taxon>
    </lineage>
</organism>
<reference evidence="4" key="2">
    <citation type="submission" date="2019-10" db="EMBL/GenBank/DDBJ databases">
        <title>A de novo genome assembly of a pear dwarfing rootstock.</title>
        <authorList>
            <person name="Wang F."/>
            <person name="Wang J."/>
            <person name="Li S."/>
            <person name="Zhang Y."/>
            <person name="Fang M."/>
            <person name="Ma L."/>
            <person name="Zhao Y."/>
            <person name="Jiang S."/>
        </authorList>
    </citation>
    <scope>NUCLEOTIDE SEQUENCE [LARGE SCALE GENOMIC DNA]</scope>
</reference>
<comment type="caution">
    <text evidence="3">The sequence shown here is derived from an EMBL/GenBank/DDBJ whole genome shotgun (WGS) entry which is preliminary data.</text>
</comment>
<keyword evidence="1" id="KW-0175">Coiled coil</keyword>
<feature type="compositionally biased region" description="Low complexity" evidence="2">
    <location>
        <begin position="429"/>
        <end position="446"/>
    </location>
</feature>